<dbReference type="InterPro" id="IPR001650">
    <property type="entry name" value="Helicase_C-like"/>
</dbReference>
<reference evidence="4" key="1">
    <citation type="journal article" date="2015" name="Nature">
        <title>Complex archaea that bridge the gap between prokaryotes and eukaryotes.</title>
        <authorList>
            <person name="Spang A."/>
            <person name="Saw J.H."/>
            <person name="Jorgensen S.L."/>
            <person name="Zaremba-Niedzwiedzka K."/>
            <person name="Martijn J."/>
            <person name="Lind A.E."/>
            <person name="van Eijk R."/>
            <person name="Schleper C."/>
            <person name="Guy L."/>
            <person name="Ettema T.J."/>
        </authorList>
    </citation>
    <scope>NUCLEOTIDE SEQUENCE</scope>
</reference>
<evidence type="ECO:0000256" key="1">
    <source>
        <dbReference type="ARBA" id="ARBA00022801"/>
    </source>
</evidence>
<dbReference type="Pfam" id="PF00176">
    <property type="entry name" value="SNF2-rel_dom"/>
    <property type="match status" value="1"/>
</dbReference>
<dbReference type="InterPro" id="IPR014001">
    <property type="entry name" value="Helicase_ATP-bd"/>
</dbReference>
<dbReference type="Gene3D" id="3.40.50.300">
    <property type="entry name" value="P-loop containing nucleotide triphosphate hydrolases"/>
    <property type="match status" value="1"/>
</dbReference>
<dbReference type="InterPro" id="IPR049730">
    <property type="entry name" value="SNF2/RAD54-like_C"/>
</dbReference>
<feature type="domain" description="Helicase ATP-binding" evidence="2">
    <location>
        <begin position="4"/>
        <end position="178"/>
    </location>
</feature>
<dbReference type="CDD" id="cd18793">
    <property type="entry name" value="SF2_C_SNF"/>
    <property type="match status" value="1"/>
</dbReference>
<comment type="caution">
    <text evidence="4">The sequence shown here is derived from an EMBL/GenBank/DDBJ whole genome shotgun (WGS) entry which is preliminary data.</text>
</comment>
<sequence length="500" mass="57571">IVGWQFLHVMTSSACFGEPGIGKTFIVSTWADSLVRAGHDIVLLVLCPVTIIKHAWLADIAKFTDLTATRLHEPSSYKRKEKREARFAEDSNVYIINPELFIRVEKEVKALLKRHMRAGKKIILVVDESSKIKNHTSAIYKALKRLRPLTSRAVIMTGTPASNGIGDLWSQFDILDMGMTLQPKWRDYRHDTHVNFTMRGVDYYVKKGDGIKKIPVIHWRPRARIAPTVYKWVRPHMIRFRAEDCLDLPDKQFLRRDITMTKEQEKAYAEMRDLLYTEFEGEGITARVAAVRMMKLREITGGFIITDKGKQSPLNKETPKMIELDLILDQVLGERLGDENRQPTKAIIWAQYRWECTTLNRRYRRYGSRGLYGGISHTKRDDNIEAFQNDPKCQVLVCHPKSAGHGLTLTAANYAIYYSLSYDYDEFYQSARRIARPGQTRPMFFYFLMAPGTIDEVIARSLEEKKKVSDIITDGPFNRAIFDSLALPDGQQLNIDLEVE</sequence>
<evidence type="ECO:0000259" key="3">
    <source>
        <dbReference type="PROSITE" id="PS51194"/>
    </source>
</evidence>
<keyword evidence="1" id="KW-0378">Hydrolase</keyword>
<dbReference type="AlphaFoldDB" id="A0A0F9L2R2"/>
<dbReference type="PROSITE" id="PS51194">
    <property type="entry name" value="HELICASE_CTER"/>
    <property type="match status" value="1"/>
</dbReference>
<feature type="non-terminal residue" evidence="4">
    <location>
        <position position="1"/>
    </location>
</feature>
<name>A0A0F9L2R2_9ZZZZ</name>
<dbReference type="InterPro" id="IPR038718">
    <property type="entry name" value="SNF2-like_sf"/>
</dbReference>
<evidence type="ECO:0000313" key="4">
    <source>
        <dbReference type="EMBL" id="KKM89049.1"/>
    </source>
</evidence>
<dbReference type="InterPro" id="IPR027417">
    <property type="entry name" value="P-loop_NTPase"/>
</dbReference>
<dbReference type="Gene3D" id="3.40.50.10810">
    <property type="entry name" value="Tandem AAA-ATPase domain"/>
    <property type="match status" value="1"/>
</dbReference>
<gene>
    <name evidence="4" type="ORF">LCGC14_1252510</name>
</gene>
<protein>
    <recommendedName>
        <fullName evidence="5">Helicase ATP-binding domain-containing protein</fullName>
    </recommendedName>
</protein>
<proteinExistence type="predicted"/>
<dbReference type="SUPFAM" id="SSF52540">
    <property type="entry name" value="P-loop containing nucleoside triphosphate hydrolases"/>
    <property type="match status" value="2"/>
</dbReference>
<evidence type="ECO:0000259" key="2">
    <source>
        <dbReference type="PROSITE" id="PS51192"/>
    </source>
</evidence>
<dbReference type="PROSITE" id="PS51192">
    <property type="entry name" value="HELICASE_ATP_BIND_1"/>
    <property type="match status" value="1"/>
</dbReference>
<dbReference type="Pfam" id="PF00271">
    <property type="entry name" value="Helicase_C"/>
    <property type="match status" value="1"/>
</dbReference>
<dbReference type="GO" id="GO:0016787">
    <property type="term" value="F:hydrolase activity"/>
    <property type="evidence" value="ECO:0007669"/>
    <property type="project" value="UniProtKB-KW"/>
</dbReference>
<evidence type="ECO:0008006" key="5">
    <source>
        <dbReference type="Google" id="ProtNLM"/>
    </source>
</evidence>
<dbReference type="GO" id="GO:0005524">
    <property type="term" value="F:ATP binding"/>
    <property type="evidence" value="ECO:0007669"/>
    <property type="project" value="InterPro"/>
</dbReference>
<dbReference type="EMBL" id="LAZR01006877">
    <property type="protein sequence ID" value="KKM89049.1"/>
    <property type="molecule type" value="Genomic_DNA"/>
</dbReference>
<dbReference type="PANTHER" id="PTHR10799">
    <property type="entry name" value="SNF2/RAD54 HELICASE FAMILY"/>
    <property type="match status" value="1"/>
</dbReference>
<dbReference type="InterPro" id="IPR000330">
    <property type="entry name" value="SNF2_N"/>
</dbReference>
<organism evidence="4">
    <name type="scientific">marine sediment metagenome</name>
    <dbReference type="NCBI Taxonomy" id="412755"/>
    <lineage>
        <taxon>unclassified sequences</taxon>
        <taxon>metagenomes</taxon>
        <taxon>ecological metagenomes</taxon>
    </lineage>
</organism>
<accession>A0A0F9L2R2</accession>
<feature type="domain" description="Helicase C-terminal" evidence="3">
    <location>
        <begin position="323"/>
        <end position="493"/>
    </location>
</feature>